<evidence type="ECO:0000313" key="4">
    <source>
        <dbReference type="Proteomes" id="UP000551501"/>
    </source>
</evidence>
<organism evidence="3 4">
    <name type="scientific">Gordonia humi</name>
    <dbReference type="NCBI Taxonomy" id="686429"/>
    <lineage>
        <taxon>Bacteria</taxon>
        <taxon>Bacillati</taxon>
        <taxon>Actinomycetota</taxon>
        <taxon>Actinomycetes</taxon>
        <taxon>Mycobacteriales</taxon>
        <taxon>Gordoniaceae</taxon>
        <taxon>Gordonia</taxon>
    </lineage>
</organism>
<keyword evidence="4" id="KW-1185">Reference proteome</keyword>
<dbReference type="Pfam" id="PF00582">
    <property type="entry name" value="Usp"/>
    <property type="match status" value="1"/>
</dbReference>
<proteinExistence type="inferred from homology"/>
<comment type="similarity">
    <text evidence="1">Belongs to the universal stress protein A family.</text>
</comment>
<reference evidence="3 4" key="1">
    <citation type="submission" date="2020-08" db="EMBL/GenBank/DDBJ databases">
        <title>Sequencing the genomes of 1000 actinobacteria strains.</title>
        <authorList>
            <person name="Klenk H.-P."/>
        </authorList>
    </citation>
    <scope>NUCLEOTIDE SEQUENCE [LARGE SCALE GENOMIC DNA]</scope>
    <source>
        <strain evidence="3 4">DSM 45298</strain>
    </source>
</reference>
<feature type="domain" description="UspA" evidence="2">
    <location>
        <begin position="7"/>
        <end position="135"/>
    </location>
</feature>
<gene>
    <name evidence="3" type="ORF">BKA16_000222</name>
</gene>
<dbReference type="InterPro" id="IPR014729">
    <property type="entry name" value="Rossmann-like_a/b/a_fold"/>
</dbReference>
<dbReference type="EMBL" id="JACIFP010000001">
    <property type="protein sequence ID" value="MBB4133670.1"/>
    <property type="molecule type" value="Genomic_DNA"/>
</dbReference>
<dbReference type="InterPro" id="IPR006016">
    <property type="entry name" value="UspA"/>
</dbReference>
<name>A0A840EZW8_9ACTN</name>
<sequence length="144" mass="15702">MGRNSMIVVGYAGGSHGRSCLEQGIAEAAVRDTDLLVINAVSDNARSGSSRGHRVVDAEEIAQVQDRLQRSGVRFEIKQQIGADPSEELLRAMDHPDAELLIIGMRRRTQVGKLLLGSTSQFLLIECSKPVLVVKPERAPKVEE</sequence>
<accession>A0A840EZW8</accession>
<dbReference type="AlphaFoldDB" id="A0A840EZW8"/>
<evidence type="ECO:0000259" key="2">
    <source>
        <dbReference type="Pfam" id="PF00582"/>
    </source>
</evidence>
<dbReference type="PANTHER" id="PTHR46268">
    <property type="entry name" value="STRESS RESPONSE PROTEIN NHAX"/>
    <property type="match status" value="1"/>
</dbReference>
<protein>
    <submittedName>
        <fullName evidence="3">Nucleotide-binding universal stress UspA family protein</fullName>
    </submittedName>
</protein>
<dbReference type="PRINTS" id="PR01438">
    <property type="entry name" value="UNVRSLSTRESS"/>
</dbReference>
<dbReference type="Proteomes" id="UP000551501">
    <property type="component" value="Unassembled WGS sequence"/>
</dbReference>
<evidence type="ECO:0000313" key="3">
    <source>
        <dbReference type="EMBL" id="MBB4133670.1"/>
    </source>
</evidence>
<dbReference type="InterPro" id="IPR006015">
    <property type="entry name" value="Universal_stress_UspA"/>
</dbReference>
<dbReference type="SUPFAM" id="SSF52402">
    <property type="entry name" value="Adenine nucleotide alpha hydrolases-like"/>
    <property type="match status" value="1"/>
</dbReference>
<dbReference type="Gene3D" id="3.40.50.620">
    <property type="entry name" value="HUPs"/>
    <property type="match status" value="1"/>
</dbReference>
<comment type="caution">
    <text evidence="3">The sequence shown here is derived from an EMBL/GenBank/DDBJ whole genome shotgun (WGS) entry which is preliminary data.</text>
</comment>
<evidence type="ECO:0000256" key="1">
    <source>
        <dbReference type="ARBA" id="ARBA00008791"/>
    </source>
</evidence>
<dbReference type="CDD" id="cd00293">
    <property type="entry name" value="USP-like"/>
    <property type="match status" value="1"/>
</dbReference>
<dbReference type="PANTHER" id="PTHR46268:SF6">
    <property type="entry name" value="UNIVERSAL STRESS PROTEIN UP12"/>
    <property type="match status" value="1"/>
</dbReference>